<proteinExistence type="predicted"/>
<feature type="region of interest" description="Disordered" evidence="1">
    <location>
        <begin position="519"/>
        <end position="568"/>
    </location>
</feature>
<feature type="compositionally biased region" description="Basic and acidic residues" evidence="1">
    <location>
        <begin position="189"/>
        <end position="201"/>
    </location>
</feature>
<dbReference type="GeneID" id="91086963"/>
<dbReference type="Proteomes" id="UP000094043">
    <property type="component" value="Chromosome 3"/>
</dbReference>
<dbReference type="EMBL" id="CP143786">
    <property type="protein sequence ID" value="WVN87569.1"/>
    <property type="molecule type" value="Genomic_DNA"/>
</dbReference>
<protein>
    <submittedName>
        <fullName evidence="2">Uncharacterized protein</fullName>
    </submittedName>
</protein>
<sequence>MYAFVSGQGSSFVYWTRRAKEQEVTPLHVIIVERYVNQNHLYSVQSSYLKEERSVHVIMFFVTLILSAKGHDADAPYVFACPCCKGQCLLAKCRRKYGLPPLKSRKSNTKSRDTSQPFGSAISTVLHDTSDLSDLDSNVKIKGPKGNIKMVRKKAVRKRPAENTATKKDVKTGKPIKRKSNKGKTKSKPKAEQTRDSERIPDGPIFARMSTKLGHEEATQRMALFAGGMLDLIRDELEVASTEEDIQDMLFNLREELRYYADLSRFASIFHALSEPLHLTFPPELPNLHSQTDNATLRELFGLDNTQVASAWSFELPGSSRRSASRTPQPSEIVRMLLALAVRTLSTPKIRGDMELFSDEINAKKQHAAETKRENLDWDKKKQELLNAKLLCKTAAQKKASTVNFAKQQREHDLRISQINVNMRAEMNHCSLRFESLGRDPDGRLYYTLGHQPVKEDSRAPTGWAMGLFTWGPAIAARASENDDLPYLFERWSHFSKSAEVRKLVKWVEWRYKNAVQEAKAASESKKSTEIPLSNVSPNIRKDDLSDSSSTSSLTPPPTTLKESLMSLVDPPDYKPSPDILEEQAVSLVGKLHEVVEWLDVLEWKG</sequence>
<keyword evidence="3" id="KW-1185">Reference proteome</keyword>
<organism evidence="2 3">
    <name type="scientific">Cryptococcus depauperatus CBS 7841</name>
    <dbReference type="NCBI Taxonomy" id="1295531"/>
    <lineage>
        <taxon>Eukaryota</taxon>
        <taxon>Fungi</taxon>
        <taxon>Dikarya</taxon>
        <taxon>Basidiomycota</taxon>
        <taxon>Agaricomycotina</taxon>
        <taxon>Tremellomycetes</taxon>
        <taxon>Tremellales</taxon>
        <taxon>Cryptococcaceae</taxon>
        <taxon>Cryptococcus</taxon>
    </lineage>
</organism>
<evidence type="ECO:0000256" key="1">
    <source>
        <dbReference type="SAM" id="MobiDB-lite"/>
    </source>
</evidence>
<feature type="compositionally biased region" description="Basic and acidic residues" evidence="1">
    <location>
        <begin position="159"/>
        <end position="172"/>
    </location>
</feature>
<gene>
    <name evidence="2" type="ORF">L203_102752</name>
</gene>
<dbReference type="RefSeq" id="XP_066068269.1">
    <property type="nucleotide sequence ID" value="XM_066212172.1"/>
</dbReference>
<evidence type="ECO:0000313" key="3">
    <source>
        <dbReference type="Proteomes" id="UP000094043"/>
    </source>
</evidence>
<dbReference type="AlphaFoldDB" id="A0AAJ8JSD6"/>
<dbReference type="KEGG" id="cdep:91086963"/>
<reference evidence="2" key="1">
    <citation type="submission" date="2016-06" db="EMBL/GenBank/DDBJ databases">
        <authorList>
            <person name="Cuomo C."/>
            <person name="Litvintseva A."/>
            <person name="Heitman J."/>
            <person name="Chen Y."/>
            <person name="Sun S."/>
            <person name="Springer D."/>
            <person name="Dromer F."/>
            <person name="Young S."/>
            <person name="Zeng Q."/>
            <person name="Chapman S."/>
            <person name="Gujja S."/>
            <person name="Saif S."/>
            <person name="Birren B."/>
        </authorList>
    </citation>
    <scope>NUCLEOTIDE SEQUENCE</scope>
    <source>
        <strain evidence="2">CBS 7841</strain>
    </source>
</reference>
<reference evidence="2" key="3">
    <citation type="submission" date="2024-01" db="EMBL/GenBank/DDBJ databases">
        <authorList>
            <person name="Coelho M.A."/>
            <person name="David-Palma M."/>
            <person name="Shea T."/>
            <person name="Sun S."/>
            <person name="Cuomo C.A."/>
            <person name="Heitman J."/>
        </authorList>
    </citation>
    <scope>NUCLEOTIDE SEQUENCE</scope>
    <source>
        <strain evidence="2">CBS 7841</strain>
    </source>
</reference>
<accession>A0AAJ8JSD6</accession>
<feature type="region of interest" description="Disordered" evidence="1">
    <location>
        <begin position="136"/>
        <end position="205"/>
    </location>
</feature>
<feature type="compositionally biased region" description="Basic residues" evidence="1">
    <location>
        <begin position="174"/>
        <end position="188"/>
    </location>
</feature>
<evidence type="ECO:0000313" key="2">
    <source>
        <dbReference type="EMBL" id="WVN87569.1"/>
    </source>
</evidence>
<reference evidence="2" key="2">
    <citation type="journal article" date="2022" name="Elife">
        <title>Obligate sexual reproduction of a homothallic fungus closely related to the Cryptococcus pathogenic species complex.</title>
        <authorList>
            <person name="Passer A.R."/>
            <person name="Clancey S.A."/>
            <person name="Shea T."/>
            <person name="David-Palma M."/>
            <person name="Averette A.F."/>
            <person name="Boekhout T."/>
            <person name="Porcel B.M."/>
            <person name="Nowrousian M."/>
            <person name="Cuomo C.A."/>
            <person name="Sun S."/>
            <person name="Heitman J."/>
            <person name="Coelho M.A."/>
        </authorList>
    </citation>
    <scope>NUCLEOTIDE SEQUENCE</scope>
    <source>
        <strain evidence="2">CBS 7841</strain>
    </source>
</reference>
<name>A0AAJ8JSD6_9TREE</name>